<keyword evidence="4" id="KW-1185">Reference proteome</keyword>
<organism evidence="3 4">
    <name type="scientific">Loxostege sticticalis</name>
    <name type="common">Beet webworm moth</name>
    <dbReference type="NCBI Taxonomy" id="481309"/>
    <lineage>
        <taxon>Eukaryota</taxon>
        <taxon>Metazoa</taxon>
        <taxon>Ecdysozoa</taxon>
        <taxon>Arthropoda</taxon>
        <taxon>Hexapoda</taxon>
        <taxon>Insecta</taxon>
        <taxon>Pterygota</taxon>
        <taxon>Neoptera</taxon>
        <taxon>Endopterygota</taxon>
        <taxon>Lepidoptera</taxon>
        <taxon>Glossata</taxon>
        <taxon>Ditrysia</taxon>
        <taxon>Pyraloidea</taxon>
        <taxon>Crambidae</taxon>
        <taxon>Pyraustinae</taxon>
        <taxon>Loxostege</taxon>
    </lineage>
</organism>
<feature type="region of interest" description="Disordered" evidence="1">
    <location>
        <begin position="89"/>
        <end position="137"/>
    </location>
</feature>
<evidence type="ECO:0000256" key="1">
    <source>
        <dbReference type="SAM" id="MobiDB-lite"/>
    </source>
</evidence>
<feature type="signal peptide" evidence="2">
    <location>
        <begin position="1"/>
        <end position="18"/>
    </location>
</feature>
<keyword evidence="2" id="KW-0732">Signal</keyword>
<dbReference type="EMBL" id="JBEUOH010000022">
    <property type="protein sequence ID" value="KAL0867643.1"/>
    <property type="molecule type" value="Genomic_DNA"/>
</dbReference>
<evidence type="ECO:0000256" key="2">
    <source>
        <dbReference type="SAM" id="SignalP"/>
    </source>
</evidence>
<feature type="chain" id="PRO_5046972113" evidence="2">
    <location>
        <begin position="19"/>
        <end position="137"/>
    </location>
</feature>
<sequence>MATYLLVLILVSLLETYGLEIPETNTHKPVSKRTLDDIRSHRQYQDMYQEMLRVTHESKEASDEDESRLRRIVGEDNFKVFQGGVGRRRGGGQLRSAVGRRRARSQALRREKLNSQSLRSHMQHTKQAYDYSSEAVH</sequence>
<name>A0ABR3HBC5_LOXSC</name>
<evidence type="ECO:0000313" key="3">
    <source>
        <dbReference type="EMBL" id="KAL0867643.1"/>
    </source>
</evidence>
<gene>
    <name evidence="3" type="ORF">ABMA27_008397</name>
</gene>
<accession>A0ABR3HBC5</accession>
<comment type="caution">
    <text evidence="3">The sequence shown here is derived from an EMBL/GenBank/DDBJ whole genome shotgun (WGS) entry which is preliminary data.</text>
</comment>
<evidence type="ECO:0000313" key="4">
    <source>
        <dbReference type="Proteomes" id="UP001549920"/>
    </source>
</evidence>
<protein>
    <submittedName>
        <fullName evidence="3">Uncharacterized protein</fullName>
    </submittedName>
</protein>
<dbReference type="Proteomes" id="UP001549920">
    <property type="component" value="Unassembled WGS sequence"/>
</dbReference>
<reference evidence="3 4" key="1">
    <citation type="submission" date="2024-06" db="EMBL/GenBank/DDBJ databases">
        <title>A chromosome-level genome assembly of beet webworm, Loxostege sticticalis.</title>
        <authorList>
            <person name="Zhang Y."/>
        </authorList>
    </citation>
    <scope>NUCLEOTIDE SEQUENCE [LARGE SCALE GENOMIC DNA]</scope>
    <source>
        <strain evidence="3">AQ026</strain>
        <tissue evidence="3">Whole body</tissue>
    </source>
</reference>
<proteinExistence type="predicted"/>